<proteinExistence type="predicted"/>
<feature type="domain" description="HTH araC/xylS-type" evidence="4">
    <location>
        <begin position="214"/>
        <end position="312"/>
    </location>
</feature>
<evidence type="ECO:0000259" key="4">
    <source>
        <dbReference type="PROSITE" id="PS01124"/>
    </source>
</evidence>
<dbReference type="GO" id="GO:0003700">
    <property type="term" value="F:DNA-binding transcription factor activity"/>
    <property type="evidence" value="ECO:0007669"/>
    <property type="project" value="InterPro"/>
</dbReference>
<dbReference type="Pfam" id="PF12833">
    <property type="entry name" value="HTH_18"/>
    <property type="match status" value="1"/>
</dbReference>
<dbReference type="InterPro" id="IPR018062">
    <property type="entry name" value="HTH_AraC-typ_CS"/>
</dbReference>
<comment type="caution">
    <text evidence="5">The sequence shown here is derived from an EMBL/GenBank/DDBJ whole genome shotgun (WGS) entry which is preliminary data.</text>
</comment>
<dbReference type="SUPFAM" id="SSF46689">
    <property type="entry name" value="Homeodomain-like"/>
    <property type="match status" value="2"/>
</dbReference>
<dbReference type="PANTHER" id="PTHR47893:SF1">
    <property type="entry name" value="REGULATORY PROTEIN PCHR"/>
    <property type="match status" value="1"/>
</dbReference>
<name>A0AA37CTP6_AERCA</name>
<dbReference type="InterPro" id="IPR053142">
    <property type="entry name" value="PchR_regulatory_protein"/>
</dbReference>
<dbReference type="AlphaFoldDB" id="A0AA37CTP6"/>
<dbReference type="InterPro" id="IPR018060">
    <property type="entry name" value="HTH_AraC"/>
</dbReference>
<dbReference type="GO" id="GO:0043565">
    <property type="term" value="F:sequence-specific DNA binding"/>
    <property type="evidence" value="ECO:0007669"/>
    <property type="project" value="InterPro"/>
</dbReference>
<dbReference type="SMART" id="SM00342">
    <property type="entry name" value="HTH_ARAC"/>
    <property type="match status" value="1"/>
</dbReference>
<dbReference type="EMBL" id="BPNN01000002">
    <property type="protein sequence ID" value="GJA61594.1"/>
    <property type="molecule type" value="Genomic_DNA"/>
</dbReference>
<accession>A0AA37CTP6</accession>
<dbReference type="PROSITE" id="PS01124">
    <property type="entry name" value="HTH_ARAC_FAMILY_2"/>
    <property type="match status" value="1"/>
</dbReference>
<evidence type="ECO:0000313" key="6">
    <source>
        <dbReference type="Proteomes" id="UP000886934"/>
    </source>
</evidence>
<gene>
    <name evidence="5" type="ORF">KAM351_02050</name>
</gene>
<dbReference type="PROSITE" id="PS00041">
    <property type="entry name" value="HTH_ARAC_FAMILY_1"/>
    <property type="match status" value="1"/>
</dbReference>
<evidence type="ECO:0000256" key="1">
    <source>
        <dbReference type="ARBA" id="ARBA00023015"/>
    </source>
</evidence>
<keyword evidence="1" id="KW-0805">Transcription regulation</keyword>
<dbReference type="InterPro" id="IPR009057">
    <property type="entry name" value="Homeodomain-like_sf"/>
</dbReference>
<protein>
    <recommendedName>
        <fullName evidence="4">HTH araC/xylS-type domain-containing protein</fullName>
    </recommendedName>
</protein>
<organism evidence="5 6">
    <name type="scientific">Aeromonas caviae</name>
    <name type="common">Aeromonas punctata</name>
    <dbReference type="NCBI Taxonomy" id="648"/>
    <lineage>
        <taxon>Bacteria</taxon>
        <taxon>Pseudomonadati</taxon>
        <taxon>Pseudomonadota</taxon>
        <taxon>Gammaproteobacteria</taxon>
        <taxon>Aeromonadales</taxon>
        <taxon>Aeromonadaceae</taxon>
        <taxon>Aeromonas</taxon>
    </lineage>
</organism>
<sequence>MVISLFDMVKLHMTDTVARDTSARQRGRFTGRVENLVIQEGLRFHNKDIVHKADFATERELPPQLIIAIPLESRALMTYGATHRLKGCRFHESDPIVATAILYTEPDIVQGAAKAQVRSRSIVLSLDHTWLAHNLAQAHRKAFAQTFSHHLSRVDWTLPAALGQIAEALNLTSSQNASEMLMRKAFALSVWESLMTHLQQAASPCCQRQNEQPTRLKMLLRDEKVDEMTLTEIAATLGMSVSTLQRAAKKELGMSLQRYLRQRKLQEARARLEARSLSLQGAAAHAGYDHVANFITAFRKQFGFSPTRIARQGKEQELAPSATP</sequence>
<reference evidence="5" key="1">
    <citation type="submission" date="2021-07" db="EMBL/GenBank/DDBJ databases">
        <title>Draft genome sequence of carbapenem-resistant Aeromonas spp. in Japan.</title>
        <authorList>
            <person name="Maehana S."/>
            <person name="Suzuki M."/>
            <person name="Kitasato H."/>
        </authorList>
    </citation>
    <scope>NUCLEOTIDE SEQUENCE</scope>
    <source>
        <strain evidence="5">KAM351</strain>
    </source>
</reference>
<evidence type="ECO:0000256" key="3">
    <source>
        <dbReference type="ARBA" id="ARBA00023163"/>
    </source>
</evidence>
<dbReference type="PANTHER" id="PTHR47893">
    <property type="entry name" value="REGULATORY PROTEIN PCHR"/>
    <property type="match status" value="1"/>
</dbReference>
<dbReference type="Proteomes" id="UP000886934">
    <property type="component" value="Unassembled WGS sequence"/>
</dbReference>
<evidence type="ECO:0000313" key="5">
    <source>
        <dbReference type="EMBL" id="GJA61594.1"/>
    </source>
</evidence>
<keyword evidence="2" id="KW-0238">DNA-binding</keyword>
<dbReference type="Gene3D" id="1.10.10.60">
    <property type="entry name" value="Homeodomain-like"/>
    <property type="match status" value="1"/>
</dbReference>
<keyword evidence="3" id="KW-0804">Transcription</keyword>
<evidence type="ECO:0000256" key="2">
    <source>
        <dbReference type="ARBA" id="ARBA00023125"/>
    </source>
</evidence>